<gene>
    <name evidence="2" type="ORF">MJAP1_002220</name>
</gene>
<evidence type="ECO:0000259" key="1">
    <source>
        <dbReference type="SMART" id="SM00881"/>
    </source>
</evidence>
<organism evidence="2 3">
    <name type="scientific">Malassezia japonica</name>
    <dbReference type="NCBI Taxonomy" id="223818"/>
    <lineage>
        <taxon>Eukaryota</taxon>
        <taxon>Fungi</taxon>
        <taxon>Dikarya</taxon>
        <taxon>Basidiomycota</taxon>
        <taxon>Ustilaginomycotina</taxon>
        <taxon>Malasseziomycetes</taxon>
        <taxon>Malasseziales</taxon>
        <taxon>Malasseziaceae</taxon>
        <taxon>Malassezia</taxon>
    </lineage>
</organism>
<dbReference type="InterPro" id="IPR003781">
    <property type="entry name" value="CoA-bd"/>
</dbReference>
<accession>A0AAF0F2I3</accession>
<dbReference type="Proteomes" id="UP001217754">
    <property type="component" value="Chromosome 3"/>
</dbReference>
<dbReference type="PANTHER" id="PTHR33303:SF2">
    <property type="entry name" value="COA-BINDING DOMAIN-CONTAINING PROTEIN"/>
    <property type="match status" value="1"/>
</dbReference>
<dbReference type="EMBL" id="CP119960">
    <property type="protein sequence ID" value="WFD39249.1"/>
    <property type="molecule type" value="Genomic_DNA"/>
</dbReference>
<name>A0AAF0F2I3_9BASI</name>
<evidence type="ECO:0000313" key="2">
    <source>
        <dbReference type="EMBL" id="WFD39249.1"/>
    </source>
</evidence>
<proteinExistence type="predicted"/>
<reference evidence="2" key="1">
    <citation type="submission" date="2023-03" db="EMBL/GenBank/DDBJ databases">
        <title>Mating type loci evolution in Malassezia.</title>
        <authorList>
            <person name="Coelho M.A."/>
        </authorList>
    </citation>
    <scope>NUCLEOTIDE SEQUENCE</scope>
    <source>
        <strain evidence="2">CBS 9431</strain>
    </source>
</reference>
<dbReference type="Pfam" id="PF13380">
    <property type="entry name" value="CoA_binding_2"/>
    <property type="match status" value="1"/>
</dbReference>
<dbReference type="Gene3D" id="3.40.50.720">
    <property type="entry name" value="NAD(P)-binding Rossmann-like Domain"/>
    <property type="match status" value="1"/>
</dbReference>
<dbReference type="GeneID" id="85225871"/>
<dbReference type="AlphaFoldDB" id="A0AAF0F2I3"/>
<sequence>MAAAAEQEALKRFFQATQYAVVGASADRSKFGNKVFRWYQNYNLPVTPVHPKSSSIEGVPAVKELGEVMDYAANPVEARTSVSVITPPAITLDLLKGHMSDERIVAFWLQPGAADGPVVQWIRSQPEEVQGRIVYSGPCILVSGEQLGRHNGRL</sequence>
<dbReference type="PANTHER" id="PTHR33303">
    <property type="entry name" value="CYTOPLASMIC PROTEIN-RELATED"/>
    <property type="match status" value="1"/>
</dbReference>
<dbReference type="SUPFAM" id="SSF51735">
    <property type="entry name" value="NAD(P)-binding Rossmann-fold domains"/>
    <property type="match status" value="1"/>
</dbReference>
<protein>
    <recommendedName>
        <fullName evidence="1">CoA-binding domain-containing protein</fullName>
    </recommendedName>
</protein>
<dbReference type="InterPro" id="IPR036291">
    <property type="entry name" value="NAD(P)-bd_dom_sf"/>
</dbReference>
<evidence type="ECO:0000313" key="3">
    <source>
        <dbReference type="Proteomes" id="UP001217754"/>
    </source>
</evidence>
<keyword evidence="3" id="KW-1185">Reference proteome</keyword>
<dbReference type="SMART" id="SM00881">
    <property type="entry name" value="CoA_binding"/>
    <property type="match status" value="1"/>
</dbReference>
<dbReference type="RefSeq" id="XP_060122146.1">
    <property type="nucleotide sequence ID" value="XM_060266163.1"/>
</dbReference>
<feature type="domain" description="CoA-binding" evidence="1">
    <location>
        <begin position="13"/>
        <end position="113"/>
    </location>
</feature>